<evidence type="ECO:0000313" key="8">
    <source>
        <dbReference type="Proteomes" id="UP000194432"/>
    </source>
</evidence>
<dbReference type="Gene3D" id="1.10.10.60">
    <property type="entry name" value="Homeodomain-like"/>
    <property type="match status" value="1"/>
</dbReference>
<dbReference type="Pfam" id="PF00158">
    <property type="entry name" value="Sigma54_activat"/>
    <property type="match status" value="1"/>
</dbReference>
<dbReference type="RefSeq" id="WP_094098213.1">
    <property type="nucleotide sequence ID" value="NZ_CP021361.1"/>
</dbReference>
<dbReference type="InterPro" id="IPR025944">
    <property type="entry name" value="Sigma_54_int_dom_CS"/>
</dbReference>
<sequence>MSALFAWLGNSDLRASEDASGTDFGPILMALETGVYHRLVLLSDHGLQKTQNFVAWLSGKFTGATEVRYAKLRSPTDFEDIYVAANGAVSATLTSSPELPFTFHVSPGTPAMAAVWVLLAKAKYGASLIESSREHGVRPVVVPFDLAAEFLPVASKAADEALAHLVQGLPPAAPEFGNIIHRCSAMKRVVAMAQRLAQRDLPVLIQGESGTGKELFARAIHASSKRKDAPFVAVNCGAIPLELIDSELFGHEKGAFTGAHTTRAGYFESADGGTLFLDEIGELPLQSQVRLLRVLQEHEVTRLGASKSRKIDVRIVAATNRVLPEEVRAGRFREDVFHRIAVGILALPPLRAREGDLNLLVDALLAQINREATSQPGFKHKTLSVSARNLLLRHAWPGNVRELHNALLRASIWAPGEEIAAKDIDEVLSLTSTGTDDAILGASLGEGFSLPDLMADVARHYLDRAMEQSRGNKTEAAKLLDLGSYQTLTNWLLKYQPKKAGTDGA</sequence>
<organism evidence="7 8">
    <name type="scientific">Acidovorax carolinensis</name>
    <dbReference type="NCBI Taxonomy" id="553814"/>
    <lineage>
        <taxon>Bacteria</taxon>
        <taxon>Pseudomonadati</taxon>
        <taxon>Pseudomonadota</taxon>
        <taxon>Betaproteobacteria</taxon>
        <taxon>Burkholderiales</taxon>
        <taxon>Comamonadaceae</taxon>
        <taxon>Acidovorax</taxon>
    </lineage>
</organism>
<evidence type="ECO:0000313" key="7">
    <source>
        <dbReference type="EMBL" id="ART52292.1"/>
    </source>
</evidence>
<keyword evidence="5" id="KW-0804">Transcription</keyword>
<dbReference type="Pfam" id="PF02954">
    <property type="entry name" value="HTH_8"/>
    <property type="match status" value="1"/>
</dbReference>
<dbReference type="Gene3D" id="3.40.50.300">
    <property type="entry name" value="P-loop containing nucleotide triphosphate hydrolases"/>
    <property type="match status" value="1"/>
</dbReference>
<keyword evidence="1" id="KW-0547">Nucleotide-binding</keyword>
<dbReference type="KEGG" id="acin:CBP34_12385"/>
<evidence type="ECO:0000256" key="1">
    <source>
        <dbReference type="ARBA" id="ARBA00022741"/>
    </source>
</evidence>
<dbReference type="Proteomes" id="UP000194432">
    <property type="component" value="Chromosome 1"/>
</dbReference>
<gene>
    <name evidence="7" type="ORF">CBP34_12385</name>
</gene>
<dbReference type="PANTHER" id="PTHR32071">
    <property type="entry name" value="TRANSCRIPTIONAL REGULATORY PROTEIN"/>
    <property type="match status" value="1"/>
</dbReference>
<evidence type="ECO:0000256" key="4">
    <source>
        <dbReference type="ARBA" id="ARBA00023125"/>
    </source>
</evidence>
<dbReference type="CDD" id="cd00009">
    <property type="entry name" value="AAA"/>
    <property type="match status" value="1"/>
</dbReference>
<dbReference type="GO" id="GO:0005524">
    <property type="term" value="F:ATP binding"/>
    <property type="evidence" value="ECO:0007669"/>
    <property type="project" value="UniProtKB-KW"/>
</dbReference>
<keyword evidence="3" id="KW-0805">Transcription regulation</keyword>
<dbReference type="InterPro" id="IPR003593">
    <property type="entry name" value="AAA+_ATPase"/>
</dbReference>
<evidence type="ECO:0000259" key="6">
    <source>
        <dbReference type="PROSITE" id="PS50045"/>
    </source>
</evidence>
<name>A0A240U398_9BURK</name>
<dbReference type="InterPro" id="IPR002078">
    <property type="entry name" value="Sigma_54_int"/>
</dbReference>
<dbReference type="InterPro" id="IPR025662">
    <property type="entry name" value="Sigma_54_int_dom_ATP-bd_1"/>
</dbReference>
<evidence type="ECO:0000256" key="3">
    <source>
        <dbReference type="ARBA" id="ARBA00023015"/>
    </source>
</evidence>
<dbReference type="AlphaFoldDB" id="A0A240U398"/>
<dbReference type="EMBL" id="CP021361">
    <property type="protein sequence ID" value="ART52292.1"/>
    <property type="molecule type" value="Genomic_DNA"/>
</dbReference>
<dbReference type="Pfam" id="PF25601">
    <property type="entry name" value="AAA_lid_14"/>
    <property type="match status" value="1"/>
</dbReference>
<protein>
    <submittedName>
        <fullName evidence="7">AAA family ATPase</fullName>
    </submittedName>
</protein>
<evidence type="ECO:0000256" key="5">
    <source>
        <dbReference type="ARBA" id="ARBA00023163"/>
    </source>
</evidence>
<accession>A0A240U398</accession>
<dbReference type="Gene3D" id="1.10.8.60">
    <property type="match status" value="1"/>
</dbReference>
<dbReference type="SUPFAM" id="SSF52540">
    <property type="entry name" value="P-loop containing nucleoside triphosphate hydrolases"/>
    <property type="match status" value="1"/>
</dbReference>
<dbReference type="InterPro" id="IPR027417">
    <property type="entry name" value="P-loop_NTPase"/>
</dbReference>
<dbReference type="InterPro" id="IPR002197">
    <property type="entry name" value="HTH_Fis"/>
</dbReference>
<dbReference type="PROSITE" id="PS50045">
    <property type="entry name" value="SIGMA54_INTERACT_4"/>
    <property type="match status" value="1"/>
</dbReference>
<dbReference type="PROSITE" id="PS00676">
    <property type="entry name" value="SIGMA54_INTERACT_2"/>
    <property type="match status" value="1"/>
</dbReference>
<feature type="domain" description="Sigma-54 factor interaction" evidence="6">
    <location>
        <begin position="179"/>
        <end position="412"/>
    </location>
</feature>
<dbReference type="PROSITE" id="PS00675">
    <property type="entry name" value="SIGMA54_INTERACT_1"/>
    <property type="match status" value="1"/>
</dbReference>
<dbReference type="GO" id="GO:0043565">
    <property type="term" value="F:sequence-specific DNA binding"/>
    <property type="evidence" value="ECO:0007669"/>
    <property type="project" value="InterPro"/>
</dbReference>
<dbReference type="InterPro" id="IPR058031">
    <property type="entry name" value="AAA_lid_NorR"/>
</dbReference>
<dbReference type="SUPFAM" id="SSF46689">
    <property type="entry name" value="Homeodomain-like"/>
    <property type="match status" value="1"/>
</dbReference>
<dbReference type="FunFam" id="3.40.50.300:FF:000006">
    <property type="entry name" value="DNA-binding transcriptional regulator NtrC"/>
    <property type="match status" value="1"/>
</dbReference>
<dbReference type="GO" id="GO:0006355">
    <property type="term" value="P:regulation of DNA-templated transcription"/>
    <property type="evidence" value="ECO:0007669"/>
    <property type="project" value="InterPro"/>
</dbReference>
<proteinExistence type="predicted"/>
<dbReference type="SMART" id="SM00382">
    <property type="entry name" value="AAA"/>
    <property type="match status" value="1"/>
</dbReference>
<evidence type="ECO:0000256" key="2">
    <source>
        <dbReference type="ARBA" id="ARBA00022840"/>
    </source>
</evidence>
<keyword evidence="8" id="KW-1185">Reference proteome</keyword>
<keyword evidence="4" id="KW-0238">DNA-binding</keyword>
<reference evidence="7 8" key="1">
    <citation type="submission" date="2017-05" db="EMBL/GenBank/DDBJ databases">
        <title>Polyphasic characterization of four soil-derived phenanthrene-degrading Acidovorax strains and proposal of Acidovorax phenanthrenivorans sp. nov.</title>
        <authorList>
            <person name="Singleton D.R."/>
            <person name="Lee J."/>
            <person name="Dickey A.N."/>
            <person name="Stroud A."/>
            <person name="Scholl E.H."/>
            <person name="Wright F.A."/>
            <person name="Aitken M.D."/>
        </authorList>
    </citation>
    <scope>NUCLEOTIDE SEQUENCE [LARGE SCALE GENOMIC DNA]</scope>
    <source>
        <strain evidence="7">NA3</strain>
    </source>
</reference>
<dbReference type="InterPro" id="IPR009057">
    <property type="entry name" value="Homeodomain-like_sf"/>
</dbReference>
<dbReference type="InterPro" id="IPR025943">
    <property type="entry name" value="Sigma_54_int_dom_ATP-bd_2"/>
</dbReference>
<dbReference type="PROSITE" id="PS00688">
    <property type="entry name" value="SIGMA54_INTERACT_3"/>
    <property type="match status" value="1"/>
</dbReference>
<keyword evidence="2" id="KW-0067">ATP-binding</keyword>